<keyword evidence="6" id="KW-0670">Pyruvate</keyword>
<dbReference type="CDD" id="cd07035">
    <property type="entry name" value="TPP_PYR_POX_like"/>
    <property type="match status" value="1"/>
</dbReference>
<dbReference type="GO" id="GO:0030976">
    <property type="term" value="F:thiamine pyrophosphate binding"/>
    <property type="evidence" value="ECO:0007669"/>
    <property type="project" value="InterPro"/>
</dbReference>
<name>A0A3R6FLY3_9FIRM</name>
<feature type="domain" description="Thiamine pyrophosphate enzyme TPP-binding" evidence="4">
    <location>
        <begin position="208"/>
        <end position="345"/>
    </location>
</feature>
<evidence type="ECO:0000256" key="2">
    <source>
        <dbReference type="ARBA" id="ARBA00023052"/>
    </source>
</evidence>
<dbReference type="InterPro" id="IPR029061">
    <property type="entry name" value="THDP-binding"/>
</dbReference>
<evidence type="ECO:0000256" key="1">
    <source>
        <dbReference type="ARBA" id="ARBA00022793"/>
    </source>
</evidence>
<keyword evidence="1" id="KW-0210">Decarboxylase</keyword>
<evidence type="ECO:0000256" key="3">
    <source>
        <dbReference type="ARBA" id="ARBA00023239"/>
    </source>
</evidence>
<evidence type="ECO:0000313" key="7">
    <source>
        <dbReference type="Proteomes" id="UP000286271"/>
    </source>
</evidence>
<evidence type="ECO:0000259" key="5">
    <source>
        <dbReference type="Pfam" id="PF02776"/>
    </source>
</evidence>
<dbReference type="GO" id="GO:0033980">
    <property type="term" value="F:phosphonopyruvate decarboxylase activity"/>
    <property type="evidence" value="ECO:0007669"/>
    <property type="project" value="UniProtKB-EC"/>
</dbReference>
<dbReference type="EC" id="4.1.1.82" evidence="6"/>
<keyword evidence="3 6" id="KW-0456">Lyase</keyword>
<comment type="caution">
    <text evidence="6">The sequence shown here is derived from an EMBL/GenBank/DDBJ whole genome shotgun (WGS) entry which is preliminary data.</text>
</comment>
<gene>
    <name evidence="6" type="primary">aepY</name>
    <name evidence="6" type="ORF">DW707_06630</name>
</gene>
<reference evidence="6 7" key="1">
    <citation type="submission" date="2018-08" db="EMBL/GenBank/DDBJ databases">
        <title>A genome reference for cultivated species of the human gut microbiota.</title>
        <authorList>
            <person name="Zou Y."/>
            <person name="Xue W."/>
            <person name="Luo G."/>
        </authorList>
    </citation>
    <scope>NUCLEOTIDE SEQUENCE [LARGE SCALE GENOMIC DNA]</scope>
    <source>
        <strain evidence="6 7">AM27-11</strain>
    </source>
</reference>
<dbReference type="SUPFAM" id="SSF52518">
    <property type="entry name" value="Thiamin diphosphate-binding fold (THDP-binding)"/>
    <property type="match status" value="2"/>
</dbReference>
<dbReference type="RefSeq" id="WP_118929999.1">
    <property type="nucleotide sequence ID" value="NZ_QSKW01000007.1"/>
</dbReference>
<dbReference type="InterPro" id="IPR011766">
    <property type="entry name" value="TPP_enzyme_TPP-bd"/>
</dbReference>
<dbReference type="InterPro" id="IPR051818">
    <property type="entry name" value="TPP_dependent_decarboxylase"/>
</dbReference>
<feature type="domain" description="Thiamine pyrophosphate enzyme N-terminal TPP-binding" evidence="5">
    <location>
        <begin position="5"/>
        <end position="121"/>
    </location>
</feature>
<dbReference type="InterPro" id="IPR012001">
    <property type="entry name" value="Thiamin_PyroP_enz_TPP-bd_dom"/>
</dbReference>
<dbReference type="GO" id="GO:0032923">
    <property type="term" value="P:organic phosphonate biosynthetic process"/>
    <property type="evidence" value="ECO:0007669"/>
    <property type="project" value="InterPro"/>
</dbReference>
<protein>
    <submittedName>
        <fullName evidence="6">Phosphonopyruvate decarboxylase</fullName>
        <ecNumber evidence="6">4.1.1.82</ecNumber>
    </submittedName>
</protein>
<proteinExistence type="predicted"/>
<dbReference type="Gene3D" id="3.40.50.970">
    <property type="match status" value="2"/>
</dbReference>
<dbReference type="EMBL" id="QSKW01000007">
    <property type="protein sequence ID" value="RHE98676.1"/>
    <property type="molecule type" value="Genomic_DNA"/>
</dbReference>
<dbReference type="Proteomes" id="UP000286271">
    <property type="component" value="Unassembled WGS sequence"/>
</dbReference>
<dbReference type="AlphaFoldDB" id="A0A3R6FLY3"/>
<keyword evidence="2" id="KW-0786">Thiamine pyrophosphate</keyword>
<dbReference type="PANTHER" id="PTHR42818">
    <property type="entry name" value="SULFOPYRUVATE DECARBOXYLASE SUBUNIT ALPHA"/>
    <property type="match status" value="1"/>
</dbReference>
<dbReference type="NCBIfam" id="TIGR03297">
    <property type="entry name" value="Ppyr-DeCO2ase"/>
    <property type="match status" value="1"/>
</dbReference>
<dbReference type="PANTHER" id="PTHR42818:SF1">
    <property type="entry name" value="SULFOPYRUVATE DECARBOXYLASE"/>
    <property type="match status" value="1"/>
</dbReference>
<dbReference type="Pfam" id="PF02776">
    <property type="entry name" value="TPP_enzyme_N"/>
    <property type="match status" value="1"/>
</dbReference>
<evidence type="ECO:0000259" key="4">
    <source>
        <dbReference type="Pfam" id="PF02775"/>
    </source>
</evidence>
<sequence>MNAADFVKVLEEKLGVGFYTGVPDSLLSPFTGEIMTRYGVCDKHVIAANEGNATGLAAGYYLATGKIPCIYMQNSGQGNMLNPYASLLAPDVYKIPAVFVVGWRGEPGTKDEPQHVFQGKITVKLMELLQIESEVITADTTIEELEKMAVRMKTLLENGACVGFVIEKGALETEHKMKYSNVYTVSREDALKEIVRGIGGDIVISTTGKASRELFEIRESNGSSHQYDFLTVGSMGHSSSIALGVALQKKEKKVWCIDGDGAMLMHMGAMALMGANKPQNLVHIVLNNESHETVGGMPTVAGSIDIPKIAAGCGYEKVYTASTLEEIRHAVATARANAELALIEIKVALGARADLGRPTTTAEENKKSFMQFVQEN</sequence>
<dbReference type="InterPro" id="IPR017684">
    <property type="entry name" value="Phosphono-pyrv_decarboxylase"/>
</dbReference>
<dbReference type="CDD" id="cd03371">
    <property type="entry name" value="TPP_PpyrDC"/>
    <property type="match status" value="1"/>
</dbReference>
<dbReference type="Pfam" id="PF02775">
    <property type="entry name" value="TPP_enzyme_C"/>
    <property type="match status" value="1"/>
</dbReference>
<evidence type="ECO:0000313" key="6">
    <source>
        <dbReference type="EMBL" id="RHE98676.1"/>
    </source>
</evidence>
<accession>A0A3R6FLY3</accession>
<organism evidence="6 7">
    <name type="scientific">Roseburia inulinivorans</name>
    <dbReference type="NCBI Taxonomy" id="360807"/>
    <lineage>
        <taxon>Bacteria</taxon>
        <taxon>Bacillati</taxon>
        <taxon>Bacillota</taxon>
        <taxon>Clostridia</taxon>
        <taxon>Lachnospirales</taxon>
        <taxon>Lachnospiraceae</taxon>
        <taxon>Roseburia</taxon>
    </lineage>
</organism>